<evidence type="ECO:0000313" key="11">
    <source>
        <dbReference type="Proteomes" id="UP000276568"/>
    </source>
</evidence>
<dbReference type="Gene3D" id="3.40.1390.20">
    <property type="entry name" value="HprK N-terminal domain-like"/>
    <property type="match status" value="1"/>
</dbReference>
<organism evidence="10 11">
    <name type="scientific">Absicoccus porci</name>
    <dbReference type="NCBI Taxonomy" id="2486576"/>
    <lineage>
        <taxon>Bacteria</taxon>
        <taxon>Bacillati</taxon>
        <taxon>Bacillota</taxon>
        <taxon>Erysipelotrichia</taxon>
        <taxon>Erysipelotrichales</taxon>
        <taxon>Erysipelotrichaceae</taxon>
        <taxon>Absicoccus</taxon>
    </lineage>
</organism>
<dbReference type="GO" id="GO:0046872">
    <property type="term" value="F:metal ion binding"/>
    <property type="evidence" value="ECO:0007669"/>
    <property type="project" value="UniProtKB-KW"/>
</dbReference>
<dbReference type="SUPFAM" id="SSF64182">
    <property type="entry name" value="DHH phosphoesterases"/>
    <property type="match status" value="1"/>
</dbReference>
<dbReference type="GO" id="GO:0004427">
    <property type="term" value="F:inorganic diphosphate phosphatase activity"/>
    <property type="evidence" value="ECO:0007669"/>
    <property type="project" value="UniProtKB-EC"/>
</dbReference>
<evidence type="ECO:0000256" key="7">
    <source>
        <dbReference type="ARBA" id="ARBA00047820"/>
    </source>
</evidence>
<dbReference type="SMART" id="SM01131">
    <property type="entry name" value="DHHA2"/>
    <property type="match status" value="1"/>
</dbReference>
<dbReference type="InterPro" id="IPR001667">
    <property type="entry name" value="DDH_dom"/>
</dbReference>
<dbReference type="InterPro" id="IPR000644">
    <property type="entry name" value="CBS_dom"/>
</dbReference>
<evidence type="ECO:0000256" key="3">
    <source>
        <dbReference type="ARBA" id="ARBA00022723"/>
    </source>
</evidence>
<evidence type="ECO:0000256" key="1">
    <source>
        <dbReference type="ARBA" id="ARBA00001936"/>
    </source>
</evidence>
<dbReference type="Gene3D" id="3.10.310.20">
    <property type="entry name" value="DHHA2 domain"/>
    <property type="match status" value="1"/>
</dbReference>
<dbReference type="InterPro" id="IPR038763">
    <property type="entry name" value="DHH_sf"/>
</dbReference>
<name>A0A3N0HZT6_9FIRM</name>
<evidence type="ECO:0000259" key="9">
    <source>
        <dbReference type="PROSITE" id="PS51371"/>
    </source>
</evidence>
<dbReference type="EC" id="3.6.1.1" evidence="2"/>
<keyword evidence="8" id="KW-0129">CBS domain</keyword>
<comment type="caution">
    <text evidence="10">The sequence shown here is derived from an EMBL/GenBank/DDBJ whole genome shotgun (WGS) entry which is preliminary data.</text>
</comment>
<protein>
    <recommendedName>
        <fullName evidence="2">inorganic diphosphatase</fullName>
        <ecNumber evidence="2">3.6.1.1</ecNumber>
    </recommendedName>
    <alternativeName>
        <fullName evidence="6">Pyrophosphate phospho-hydrolase</fullName>
    </alternativeName>
</protein>
<keyword evidence="11" id="KW-1185">Reference proteome</keyword>
<dbReference type="SMART" id="SM00116">
    <property type="entry name" value="CBS"/>
    <property type="match status" value="2"/>
</dbReference>
<dbReference type="PANTHER" id="PTHR12112">
    <property type="entry name" value="BNIP - RELATED"/>
    <property type="match status" value="1"/>
</dbReference>
<evidence type="ECO:0000256" key="6">
    <source>
        <dbReference type="ARBA" id="ARBA00032535"/>
    </source>
</evidence>
<dbReference type="NCBIfam" id="NF011443">
    <property type="entry name" value="PRK14869.1-5"/>
    <property type="match status" value="1"/>
</dbReference>
<dbReference type="InterPro" id="IPR028979">
    <property type="entry name" value="Ser_kin/Pase_Hpr-like_N_sf"/>
</dbReference>
<dbReference type="SUPFAM" id="SSF75138">
    <property type="entry name" value="HprK N-terminal domain-like"/>
    <property type="match status" value="1"/>
</dbReference>
<evidence type="ECO:0000256" key="5">
    <source>
        <dbReference type="ARBA" id="ARBA00023211"/>
    </source>
</evidence>
<dbReference type="SUPFAM" id="SSF54631">
    <property type="entry name" value="CBS-domain pair"/>
    <property type="match status" value="1"/>
</dbReference>
<dbReference type="PROSITE" id="PS51371">
    <property type="entry name" value="CBS"/>
    <property type="match status" value="1"/>
</dbReference>
<evidence type="ECO:0000256" key="2">
    <source>
        <dbReference type="ARBA" id="ARBA00012146"/>
    </source>
</evidence>
<proteinExistence type="predicted"/>
<dbReference type="PANTHER" id="PTHR12112:SF22">
    <property type="entry name" value="MANGANESE-DEPENDENT INORGANIC PYROPHOSPHATASE-RELATED"/>
    <property type="match status" value="1"/>
</dbReference>
<evidence type="ECO:0000256" key="4">
    <source>
        <dbReference type="ARBA" id="ARBA00022801"/>
    </source>
</evidence>
<comment type="cofactor">
    <cofactor evidence="1">
        <name>Mn(2+)</name>
        <dbReference type="ChEBI" id="CHEBI:29035"/>
    </cofactor>
</comment>
<comment type="catalytic activity">
    <reaction evidence="7">
        <text>diphosphate + H2O = 2 phosphate + H(+)</text>
        <dbReference type="Rhea" id="RHEA:24576"/>
        <dbReference type="ChEBI" id="CHEBI:15377"/>
        <dbReference type="ChEBI" id="CHEBI:15378"/>
        <dbReference type="ChEBI" id="CHEBI:33019"/>
        <dbReference type="ChEBI" id="CHEBI:43474"/>
        <dbReference type="EC" id="3.6.1.1"/>
    </reaction>
</comment>
<dbReference type="GO" id="GO:0005737">
    <property type="term" value="C:cytoplasm"/>
    <property type="evidence" value="ECO:0007669"/>
    <property type="project" value="InterPro"/>
</dbReference>
<gene>
    <name evidence="10" type="ORF">EDX97_08785</name>
</gene>
<dbReference type="Pfam" id="PF02833">
    <property type="entry name" value="DHHA2"/>
    <property type="match status" value="1"/>
</dbReference>
<dbReference type="Pfam" id="PF01368">
    <property type="entry name" value="DHH"/>
    <property type="match status" value="1"/>
</dbReference>
<reference evidence="10 11" key="1">
    <citation type="submission" date="2018-11" db="EMBL/GenBank/DDBJ databases">
        <title>Clostridium sp. nov., a member of the family Erysipelotrichaceae isolated from pig faeces.</title>
        <authorList>
            <person name="Chang Y.-H."/>
        </authorList>
    </citation>
    <scope>NUCLEOTIDE SEQUENCE [LARGE SCALE GENOMIC DNA]</scope>
    <source>
        <strain evidence="10 11">YH-panp20</strain>
    </source>
</reference>
<dbReference type="InterPro" id="IPR010766">
    <property type="entry name" value="DRTGG"/>
</dbReference>
<keyword evidence="5" id="KW-0464">Manganese</keyword>
<dbReference type="Proteomes" id="UP000276568">
    <property type="component" value="Unassembled WGS sequence"/>
</dbReference>
<accession>A0A3N0HZT6</accession>
<feature type="domain" description="CBS" evidence="9">
    <location>
        <begin position="69"/>
        <end position="129"/>
    </location>
</feature>
<dbReference type="InterPro" id="IPR004097">
    <property type="entry name" value="DHHA2"/>
</dbReference>
<dbReference type="Gene3D" id="3.90.1640.10">
    <property type="entry name" value="inorganic pyrophosphatase (n-terminal core)"/>
    <property type="match status" value="2"/>
</dbReference>
<dbReference type="AlphaFoldDB" id="A0A3N0HZT6"/>
<sequence>MSLPIYVIGHKHPDTDAICSSLALTALKEAQGVHAVAGRIGHLSPETAFILDKVGVEPPLYMNTAKCALSEIEIDEAVRVHPEDTIRSAWDVCLEHNVKTLYVVSDDDEYLGVCTINDISKIQMQDVSITKDLLKDTPLTNIVRALKGQFIYEGNLARSGYVRISDKRLNERNLEGAIMVLDDHEDDMFKSIVRGCAVVVCTQNYRPSDYIIEIAKQKGATLIQTPYNIMKVIQMIYRSIPVSFIMTPKEKIISFSQSEFVEQVESEMLKTRHSNYPVLFQNHLVGSVARYHLLKSEKKKFILVDHNEVKQSIDDIETAEIVEIVDHHRIGDIETSRPISFRNMIIGSTCSIVTMMYREANIRMSDKVALLCAYGMISDTLNFHSPTTTPIDLDLKAYLEKEYGLHFDEMAKELFENTATIKGKEFKNLLYNDTKEYILSGHRIDISQVFTYNLDDVDSIEEDFKAFMEQENKKRHYDLLMMVFTNVEGNGSRFICVGDLAHDVAPAVARFADQQFVSRKKQIVPSLAQVLL</sequence>
<keyword evidence="4 10" id="KW-0378">Hydrolase</keyword>
<dbReference type="EMBL" id="RJQC01000003">
    <property type="protein sequence ID" value="RNM29720.1"/>
    <property type="molecule type" value="Genomic_DNA"/>
</dbReference>
<dbReference type="InterPro" id="IPR046342">
    <property type="entry name" value="CBS_dom_sf"/>
</dbReference>
<dbReference type="OrthoDB" id="9766150at2"/>
<dbReference type="InterPro" id="IPR038222">
    <property type="entry name" value="DHHA2_dom_sf"/>
</dbReference>
<dbReference type="RefSeq" id="WP_128520783.1">
    <property type="nucleotide sequence ID" value="NZ_JALFCT010000006.1"/>
</dbReference>
<dbReference type="Pfam" id="PF07085">
    <property type="entry name" value="DRTGG"/>
    <property type="match status" value="1"/>
</dbReference>
<keyword evidence="3" id="KW-0479">Metal-binding</keyword>
<evidence type="ECO:0000313" key="10">
    <source>
        <dbReference type="EMBL" id="RNM29720.1"/>
    </source>
</evidence>
<evidence type="ECO:0000256" key="8">
    <source>
        <dbReference type="PROSITE-ProRule" id="PRU00703"/>
    </source>
</evidence>
<dbReference type="Pfam" id="PF00571">
    <property type="entry name" value="CBS"/>
    <property type="match status" value="2"/>
</dbReference>